<evidence type="ECO:0000256" key="11">
    <source>
        <dbReference type="ARBA" id="ARBA00022833"/>
    </source>
</evidence>
<keyword evidence="6" id="KW-0121">Carboxypeptidase</keyword>
<organism evidence="25 26">
    <name type="scientific">Muraenolepis orangiensis</name>
    <name type="common">Patagonian moray cod</name>
    <dbReference type="NCBI Taxonomy" id="630683"/>
    <lineage>
        <taxon>Eukaryota</taxon>
        <taxon>Metazoa</taxon>
        <taxon>Chordata</taxon>
        <taxon>Craniata</taxon>
        <taxon>Vertebrata</taxon>
        <taxon>Euteleostomi</taxon>
        <taxon>Actinopterygii</taxon>
        <taxon>Neopterygii</taxon>
        <taxon>Teleostei</taxon>
        <taxon>Neoteleostei</taxon>
        <taxon>Acanthomorphata</taxon>
        <taxon>Zeiogadaria</taxon>
        <taxon>Gadariae</taxon>
        <taxon>Gadiformes</taxon>
        <taxon>Muraenolepidoidei</taxon>
        <taxon>Muraenolepididae</taxon>
        <taxon>Muraenolepis</taxon>
    </lineage>
</organism>
<dbReference type="GO" id="GO:0006518">
    <property type="term" value="P:peptide metabolic process"/>
    <property type="evidence" value="ECO:0007669"/>
    <property type="project" value="TreeGrafter"/>
</dbReference>
<dbReference type="Pfam" id="PF13620">
    <property type="entry name" value="CarboxypepD_reg"/>
    <property type="match status" value="1"/>
</dbReference>
<dbReference type="EC" id="3.4.17.10" evidence="17"/>
<comment type="cofactor">
    <cofactor evidence="1">
        <name>Zn(2+)</name>
        <dbReference type="ChEBI" id="CHEBI:29105"/>
    </cofactor>
</comment>
<comment type="caution">
    <text evidence="25">The sequence shown here is derived from an EMBL/GenBank/DDBJ whole genome shotgun (WGS) entry which is preliminary data.</text>
</comment>
<dbReference type="SUPFAM" id="SSF49464">
    <property type="entry name" value="Carboxypeptidase regulatory domain-like"/>
    <property type="match status" value="1"/>
</dbReference>
<dbReference type="InterPro" id="IPR000834">
    <property type="entry name" value="Peptidase_M14"/>
</dbReference>
<evidence type="ECO:0000313" key="25">
    <source>
        <dbReference type="EMBL" id="KAJ3614098.1"/>
    </source>
</evidence>
<dbReference type="AlphaFoldDB" id="A0A9Q0IXY7"/>
<dbReference type="PROSITE" id="PS52035">
    <property type="entry name" value="PEPTIDASE_M14"/>
    <property type="match status" value="1"/>
</dbReference>
<dbReference type="PANTHER" id="PTHR11532:SF92">
    <property type="entry name" value="CARBOXYPEPTIDASE E"/>
    <property type="match status" value="1"/>
</dbReference>
<evidence type="ECO:0000256" key="17">
    <source>
        <dbReference type="ARBA" id="ARBA00024064"/>
    </source>
</evidence>
<dbReference type="GO" id="GO:0007154">
    <property type="term" value="P:cell communication"/>
    <property type="evidence" value="ECO:0007669"/>
    <property type="project" value="UniProtKB-ARBA"/>
</dbReference>
<dbReference type="Pfam" id="PF00246">
    <property type="entry name" value="Peptidase_M14"/>
    <property type="match status" value="1"/>
</dbReference>
<dbReference type="GO" id="GO:0004181">
    <property type="term" value="F:metallocarboxypeptidase activity"/>
    <property type="evidence" value="ECO:0007669"/>
    <property type="project" value="UniProtKB-EC"/>
</dbReference>
<gene>
    <name evidence="25" type="ORF">NHX12_017675</name>
</gene>
<keyword evidence="13" id="KW-0472">Membrane</keyword>
<evidence type="ECO:0000256" key="8">
    <source>
        <dbReference type="ARBA" id="ARBA00022723"/>
    </source>
</evidence>
<dbReference type="GO" id="GO:0030658">
    <property type="term" value="C:transport vesicle membrane"/>
    <property type="evidence" value="ECO:0007669"/>
    <property type="project" value="UniProtKB-SubCell"/>
</dbReference>
<evidence type="ECO:0000256" key="15">
    <source>
        <dbReference type="ARBA" id="ARBA00023329"/>
    </source>
</evidence>
<keyword evidence="14" id="KW-0325">Glycoprotein</keyword>
<evidence type="ECO:0000256" key="20">
    <source>
        <dbReference type="ARBA" id="ARBA00031745"/>
    </source>
</evidence>
<dbReference type="GO" id="GO:0008104">
    <property type="term" value="P:intracellular protein localization"/>
    <property type="evidence" value="ECO:0007669"/>
    <property type="project" value="UniProtKB-ARBA"/>
</dbReference>
<sequence>MKQFMSIVLVGCTLAAVAVVRGADDRDISFEYHRYEELRKALVSVWLQCPSVTRIYTIGESFEGRELLVLEMSDNPGAHEPGEPEFKYIGNMHGNEAVGRELIIYLAQYLCNQYQQGNETIIDLIHNTRIHLMPSMNPDGFEKAASQSGEIKDWFVGRSNAQGVDLNRNFPDLDRIIYINEREGGANNHLLQNMKKAVDENSKLAPETKAVIHWIMDIPFVLSANLHGGDVVANYPYDETRSAHEYSASPDDVVFKSLARAYSMYNPVMSDPHRAPCRKTDDDSSFTDGITNGGAWYSVPGGMQDFNYLSSNCFEITLELSCDKFPSEDVLKTYWDQNRNSLVNYIEQVHRGVKGFVRDLQGNPISNASISVEGINHDITTANDGDYWRLLAPGNYKVAASAPGYLSVIKKVAIPFTPATRMMSQTLNF</sequence>
<evidence type="ECO:0000256" key="16">
    <source>
        <dbReference type="ARBA" id="ARBA00023961"/>
    </source>
</evidence>
<comment type="similarity">
    <text evidence="4 22">Belongs to the peptidase M14 family.</text>
</comment>
<evidence type="ECO:0000256" key="23">
    <source>
        <dbReference type="SAM" id="SignalP"/>
    </source>
</evidence>
<dbReference type="SUPFAM" id="SSF53187">
    <property type="entry name" value="Zn-dependent exopeptidases"/>
    <property type="match status" value="1"/>
</dbReference>
<evidence type="ECO:0000256" key="19">
    <source>
        <dbReference type="ARBA" id="ARBA00031341"/>
    </source>
</evidence>
<dbReference type="InterPro" id="IPR008969">
    <property type="entry name" value="CarboxyPept-like_regulatory"/>
</dbReference>
<dbReference type="InterPro" id="IPR034232">
    <property type="entry name" value="M14_CPE_CPD"/>
</dbReference>
<evidence type="ECO:0000256" key="10">
    <source>
        <dbReference type="ARBA" id="ARBA00022801"/>
    </source>
</evidence>
<evidence type="ECO:0000259" key="24">
    <source>
        <dbReference type="PROSITE" id="PS52035"/>
    </source>
</evidence>
<dbReference type="Gene3D" id="2.60.40.1120">
    <property type="entry name" value="Carboxypeptidase-like, regulatory domain"/>
    <property type="match status" value="1"/>
</dbReference>
<dbReference type="InterPro" id="IPR057246">
    <property type="entry name" value="CARBOXYPEPT_ZN_1"/>
</dbReference>
<dbReference type="InterPro" id="IPR050753">
    <property type="entry name" value="Peptidase_M14_domain"/>
</dbReference>
<dbReference type="GO" id="GO:0008270">
    <property type="term" value="F:zinc ion binding"/>
    <property type="evidence" value="ECO:0007669"/>
    <property type="project" value="InterPro"/>
</dbReference>
<dbReference type="PROSITE" id="PS00133">
    <property type="entry name" value="CARBOXYPEPT_ZN_2"/>
    <property type="match status" value="1"/>
</dbReference>
<evidence type="ECO:0000256" key="6">
    <source>
        <dbReference type="ARBA" id="ARBA00022645"/>
    </source>
</evidence>
<accession>A0A9Q0IXY7</accession>
<evidence type="ECO:0000256" key="12">
    <source>
        <dbReference type="ARBA" id="ARBA00023049"/>
    </source>
</evidence>
<protein>
    <recommendedName>
        <fullName evidence="18">Carboxypeptidase E</fullName>
        <ecNumber evidence="17">3.4.17.10</ecNumber>
    </recommendedName>
    <alternativeName>
        <fullName evidence="19">Carboxypeptidase H</fullName>
    </alternativeName>
    <alternativeName>
        <fullName evidence="21">Enkephalin convertase</fullName>
    </alternativeName>
    <alternativeName>
        <fullName evidence="20">Prohormone-processing carboxypeptidase</fullName>
    </alternativeName>
</protein>
<keyword evidence="10" id="KW-0378">Hydrolase</keyword>
<dbReference type="PRINTS" id="PR00765">
    <property type="entry name" value="CRBOXYPTASEA"/>
</dbReference>
<keyword evidence="15" id="KW-0968">Cytoplasmic vesicle</keyword>
<dbReference type="OrthoDB" id="10249045at2759"/>
<dbReference type="CDD" id="cd03865">
    <property type="entry name" value="M14_CPE"/>
    <property type="match status" value="1"/>
</dbReference>
<reference evidence="25" key="1">
    <citation type="submission" date="2022-07" db="EMBL/GenBank/DDBJ databases">
        <title>Chromosome-level genome of Muraenolepis orangiensis.</title>
        <authorList>
            <person name="Kim J."/>
        </authorList>
    </citation>
    <scope>NUCLEOTIDE SEQUENCE</scope>
    <source>
        <strain evidence="25">KU_S4_2022</strain>
        <tissue evidence="25">Muscle</tissue>
    </source>
</reference>
<dbReference type="Proteomes" id="UP001148018">
    <property type="component" value="Unassembled WGS sequence"/>
</dbReference>
<dbReference type="FunFam" id="3.40.630.10:FF:000013">
    <property type="entry name" value="carboxypeptidase N catalytic chain"/>
    <property type="match status" value="1"/>
</dbReference>
<evidence type="ECO:0000256" key="14">
    <source>
        <dbReference type="ARBA" id="ARBA00023180"/>
    </source>
</evidence>
<feature type="active site" description="Proton donor/acceptor" evidence="22">
    <location>
        <position position="319"/>
    </location>
</feature>
<dbReference type="PANTHER" id="PTHR11532">
    <property type="entry name" value="PROTEASE M14 CARBOXYPEPTIDASE"/>
    <property type="match status" value="1"/>
</dbReference>
<evidence type="ECO:0000256" key="21">
    <source>
        <dbReference type="ARBA" id="ARBA00032488"/>
    </source>
</evidence>
<keyword evidence="11" id="KW-0862">Zinc</keyword>
<feature type="domain" description="Peptidase M14" evidence="24">
    <location>
        <begin position="31"/>
        <end position="349"/>
    </location>
</feature>
<dbReference type="Gene3D" id="3.40.630.10">
    <property type="entry name" value="Zn peptidases"/>
    <property type="match status" value="1"/>
</dbReference>
<keyword evidence="5" id="KW-0964">Secreted</keyword>
<evidence type="ECO:0000256" key="1">
    <source>
        <dbReference type="ARBA" id="ARBA00001947"/>
    </source>
</evidence>
<evidence type="ECO:0000256" key="5">
    <source>
        <dbReference type="ARBA" id="ARBA00022525"/>
    </source>
</evidence>
<dbReference type="PROSITE" id="PS00132">
    <property type="entry name" value="CARBOXYPEPT_ZN_1"/>
    <property type="match status" value="1"/>
</dbReference>
<dbReference type="SMART" id="SM00631">
    <property type="entry name" value="Zn_pept"/>
    <property type="match status" value="1"/>
</dbReference>
<feature type="chain" id="PRO_5040211020" description="Carboxypeptidase E" evidence="23">
    <location>
        <begin position="23"/>
        <end position="429"/>
    </location>
</feature>
<dbReference type="GO" id="GO:0005615">
    <property type="term" value="C:extracellular space"/>
    <property type="evidence" value="ECO:0007669"/>
    <property type="project" value="TreeGrafter"/>
</dbReference>
<dbReference type="InterPro" id="IPR057247">
    <property type="entry name" value="CARBOXYPEPT_ZN_2"/>
</dbReference>
<evidence type="ECO:0000256" key="18">
    <source>
        <dbReference type="ARBA" id="ARBA00024081"/>
    </source>
</evidence>
<evidence type="ECO:0000256" key="4">
    <source>
        <dbReference type="ARBA" id="ARBA00005988"/>
    </source>
</evidence>
<comment type="subcellular location">
    <subcellularLocation>
        <location evidence="2">Cytoplasmic vesicle</location>
        <location evidence="2">Secretory vesicle membrane</location>
        <topology evidence="2">Peripheral membrane protein</topology>
    </subcellularLocation>
    <subcellularLocation>
        <location evidence="3">Secreted</location>
    </subcellularLocation>
</comment>
<evidence type="ECO:0000256" key="13">
    <source>
        <dbReference type="ARBA" id="ARBA00023136"/>
    </source>
</evidence>
<dbReference type="FunFam" id="2.60.40.1120:FF:000004">
    <property type="entry name" value="Carboxypeptidase E"/>
    <property type="match status" value="1"/>
</dbReference>
<evidence type="ECO:0000256" key="2">
    <source>
        <dbReference type="ARBA" id="ARBA00004268"/>
    </source>
</evidence>
<comment type="catalytic activity">
    <reaction evidence="16">
        <text>Release of C-terminal arginine or lysine residues from polypeptides.</text>
        <dbReference type="EC" id="3.4.17.10"/>
    </reaction>
</comment>
<proteinExistence type="inferred from homology"/>
<name>A0A9Q0IXY7_9TELE</name>
<evidence type="ECO:0000256" key="9">
    <source>
        <dbReference type="ARBA" id="ARBA00022729"/>
    </source>
</evidence>
<evidence type="ECO:0000256" key="3">
    <source>
        <dbReference type="ARBA" id="ARBA00004613"/>
    </source>
</evidence>
<dbReference type="GO" id="GO:0016485">
    <property type="term" value="P:protein processing"/>
    <property type="evidence" value="ECO:0007669"/>
    <property type="project" value="TreeGrafter"/>
</dbReference>
<feature type="signal peptide" evidence="23">
    <location>
        <begin position="1"/>
        <end position="22"/>
    </location>
</feature>
<evidence type="ECO:0000256" key="7">
    <source>
        <dbReference type="ARBA" id="ARBA00022670"/>
    </source>
</evidence>
<dbReference type="CDD" id="cd11308">
    <property type="entry name" value="Peptidase_M14NE-CP-C_like"/>
    <property type="match status" value="1"/>
</dbReference>
<evidence type="ECO:0000256" key="22">
    <source>
        <dbReference type="PROSITE-ProRule" id="PRU01379"/>
    </source>
</evidence>
<keyword evidence="8" id="KW-0479">Metal-binding</keyword>
<dbReference type="EMBL" id="JANIIK010000034">
    <property type="protein sequence ID" value="KAJ3614098.1"/>
    <property type="molecule type" value="Genomic_DNA"/>
</dbReference>
<keyword evidence="12" id="KW-0482">Metalloprotease</keyword>
<dbReference type="GO" id="GO:0023052">
    <property type="term" value="P:signaling"/>
    <property type="evidence" value="ECO:0007669"/>
    <property type="project" value="UniProtKB-ARBA"/>
</dbReference>
<keyword evidence="9 23" id="KW-0732">Signal</keyword>
<keyword evidence="7" id="KW-0645">Protease</keyword>
<evidence type="ECO:0000313" key="26">
    <source>
        <dbReference type="Proteomes" id="UP001148018"/>
    </source>
</evidence>
<keyword evidence="26" id="KW-1185">Reference proteome</keyword>